<dbReference type="RefSeq" id="WP_106392360.1">
    <property type="nucleotide sequence ID" value="NZ_PVNK01000145.1"/>
</dbReference>
<evidence type="ECO:0000259" key="2">
    <source>
        <dbReference type="Pfam" id="PF08241"/>
    </source>
</evidence>
<keyword evidence="1 3" id="KW-0808">Transferase</keyword>
<feature type="domain" description="Methyltransferase type 11" evidence="2">
    <location>
        <begin position="70"/>
        <end position="168"/>
    </location>
</feature>
<protein>
    <submittedName>
        <fullName evidence="3">Erythromycin 3''-O-methyltransferase</fullName>
        <ecNumber evidence="3">2.1.1.254</ecNumber>
    </submittedName>
</protein>
<name>A0A2S9Y081_9BACT</name>
<dbReference type="Proteomes" id="UP000237968">
    <property type="component" value="Unassembled WGS sequence"/>
</dbReference>
<dbReference type="CDD" id="cd02440">
    <property type="entry name" value="AdoMet_MTases"/>
    <property type="match status" value="1"/>
</dbReference>
<dbReference type="OrthoDB" id="9789575at2"/>
<dbReference type="SUPFAM" id="SSF53335">
    <property type="entry name" value="S-adenosyl-L-methionine-dependent methyltransferases"/>
    <property type="match status" value="1"/>
</dbReference>
<dbReference type="Gene3D" id="3.40.50.150">
    <property type="entry name" value="Vaccinia Virus protein VP39"/>
    <property type="match status" value="1"/>
</dbReference>
<dbReference type="PANTHER" id="PTHR44068">
    <property type="entry name" value="ZGC:194242"/>
    <property type="match status" value="1"/>
</dbReference>
<dbReference type="InterPro" id="IPR013216">
    <property type="entry name" value="Methyltransf_11"/>
</dbReference>
<evidence type="ECO:0000313" key="3">
    <source>
        <dbReference type="EMBL" id="PRP98514.1"/>
    </source>
</evidence>
<reference evidence="3 4" key="1">
    <citation type="submission" date="2018-03" db="EMBL/GenBank/DDBJ databases">
        <title>Draft Genome Sequences of the Obligatory Marine Myxobacteria Enhygromyxa salina SWB005.</title>
        <authorList>
            <person name="Poehlein A."/>
            <person name="Moghaddam J.A."/>
            <person name="Harms H."/>
            <person name="Alanjari M."/>
            <person name="Koenig G.M."/>
            <person name="Daniel R."/>
            <person name="Schaeberle T.F."/>
        </authorList>
    </citation>
    <scope>NUCLEOTIDE SEQUENCE [LARGE SCALE GENOMIC DNA]</scope>
    <source>
        <strain evidence="3 4">SWB005</strain>
    </source>
</reference>
<accession>A0A2S9Y081</accession>
<dbReference type="GO" id="GO:0102307">
    <property type="term" value="F:erythromycin 3''-o-methyltransferase activity"/>
    <property type="evidence" value="ECO:0007669"/>
    <property type="project" value="UniProtKB-EC"/>
</dbReference>
<dbReference type="InterPro" id="IPR029063">
    <property type="entry name" value="SAM-dependent_MTases_sf"/>
</dbReference>
<dbReference type="EC" id="2.1.1.254" evidence="3"/>
<gene>
    <name evidence="3" type="primary">eryG</name>
    <name evidence="3" type="ORF">ENSA5_29840</name>
</gene>
<dbReference type="PANTHER" id="PTHR44068:SF11">
    <property type="entry name" value="GERANYL DIPHOSPHATE 2-C-METHYLTRANSFERASE"/>
    <property type="match status" value="1"/>
</dbReference>
<sequence>MNANADQRLEQLLSEQYDAFQAIHESWGQGETYFNWGYQTALHQPLAATRERLVCEVFRALGPGPGDRIIDVGFGSGAQDLWAARHHDFAELIGFNISARQVQEARRRAAELGLDGRLRFHHQPAEDMAALADASADGLVAIECAPHFDRPRFYKEAARVLRPGARMVLADICFCAALSPAIRSGPPPLRRMGTIRDNQASWSPWFVTRELRNINWQTLPGCQRTVFAVLRSLARVDAGPHRRHWVELAKTSQIMSIGLLVRAIRYDLIVLERR</sequence>
<evidence type="ECO:0000313" key="4">
    <source>
        <dbReference type="Proteomes" id="UP000237968"/>
    </source>
</evidence>
<proteinExistence type="predicted"/>
<evidence type="ECO:0000256" key="1">
    <source>
        <dbReference type="ARBA" id="ARBA00022679"/>
    </source>
</evidence>
<dbReference type="EMBL" id="PVNK01000145">
    <property type="protein sequence ID" value="PRP98514.1"/>
    <property type="molecule type" value="Genomic_DNA"/>
</dbReference>
<organism evidence="3 4">
    <name type="scientific">Enhygromyxa salina</name>
    <dbReference type="NCBI Taxonomy" id="215803"/>
    <lineage>
        <taxon>Bacteria</taxon>
        <taxon>Pseudomonadati</taxon>
        <taxon>Myxococcota</taxon>
        <taxon>Polyangia</taxon>
        <taxon>Nannocystales</taxon>
        <taxon>Nannocystaceae</taxon>
        <taxon>Enhygromyxa</taxon>
    </lineage>
</organism>
<comment type="caution">
    <text evidence="3">The sequence shown here is derived from an EMBL/GenBank/DDBJ whole genome shotgun (WGS) entry which is preliminary data.</text>
</comment>
<dbReference type="AlphaFoldDB" id="A0A2S9Y081"/>
<dbReference type="GO" id="GO:0032259">
    <property type="term" value="P:methylation"/>
    <property type="evidence" value="ECO:0007669"/>
    <property type="project" value="UniProtKB-KW"/>
</dbReference>
<keyword evidence="4" id="KW-1185">Reference proteome</keyword>
<dbReference type="Pfam" id="PF08241">
    <property type="entry name" value="Methyltransf_11"/>
    <property type="match status" value="1"/>
</dbReference>
<keyword evidence="3" id="KW-0489">Methyltransferase</keyword>
<dbReference type="GO" id="GO:0008757">
    <property type="term" value="F:S-adenosylmethionine-dependent methyltransferase activity"/>
    <property type="evidence" value="ECO:0007669"/>
    <property type="project" value="InterPro"/>
</dbReference>
<dbReference type="InterPro" id="IPR050447">
    <property type="entry name" value="Erg6_SMT_methyltransf"/>
</dbReference>